<dbReference type="AlphaFoldDB" id="A0A1B0D659"/>
<dbReference type="EMBL" id="AJVK01025767">
    <property type="status" value="NOT_ANNOTATED_CDS"/>
    <property type="molecule type" value="Genomic_DNA"/>
</dbReference>
<sequence>MSDKSFSISLNVNEERFSPTRTTSPWDGIRISDKYSAVCPQRLPKITNETLALEKMPRGRLESAL</sequence>
<protein>
    <submittedName>
        <fullName evidence="1">Uncharacterized protein</fullName>
    </submittedName>
</protein>
<dbReference type="EnsemblMetazoa" id="PPAI002968-RA">
    <property type="protein sequence ID" value="PPAI002968-PA"/>
    <property type="gene ID" value="PPAI002968"/>
</dbReference>
<evidence type="ECO:0000313" key="2">
    <source>
        <dbReference type="Proteomes" id="UP000092462"/>
    </source>
</evidence>
<reference evidence="1" key="1">
    <citation type="submission" date="2022-08" db="UniProtKB">
        <authorList>
            <consortium name="EnsemblMetazoa"/>
        </authorList>
    </citation>
    <scope>IDENTIFICATION</scope>
    <source>
        <strain evidence="1">Israel</strain>
    </source>
</reference>
<organism evidence="1 2">
    <name type="scientific">Phlebotomus papatasi</name>
    <name type="common">Sandfly</name>
    <dbReference type="NCBI Taxonomy" id="29031"/>
    <lineage>
        <taxon>Eukaryota</taxon>
        <taxon>Metazoa</taxon>
        <taxon>Ecdysozoa</taxon>
        <taxon>Arthropoda</taxon>
        <taxon>Hexapoda</taxon>
        <taxon>Insecta</taxon>
        <taxon>Pterygota</taxon>
        <taxon>Neoptera</taxon>
        <taxon>Endopterygota</taxon>
        <taxon>Diptera</taxon>
        <taxon>Nematocera</taxon>
        <taxon>Psychodoidea</taxon>
        <taxon>Psychodidae</taxon>
        <taxon>Phlebotomus</taxon>
        <taxon>Phlebotomus</taxon>
    </lineage>
</organism>
<keyword evidence="2" id="KW-1185">Reference proteome</keyword>
<evidence type="ECO:0000313" key="1">
    <source>
        <dbReference type="EnsemblMetazoa" id="PPAI002968-PA"/>
    </source>
</evidence>
<proteinExistence type="predicted"/>
<dbReference type="VEuPathDB" id="VectorBase:PPAI002968"/>
<name>A0A1B0D659_PHLPP</name>
<accession>A0A1B0D659</accession>
<dbReference type="Proteomes" id="UP000092462">
    <property type="component" value="Unassembled WGS sequence"/>
</dbReference>